<protein>
    <submittedName>
        <fullName evidence="1">Uncharacterized protein</fullName>
    </submittedName>
</protein>
<sequence>MIASNDGDFEILNACIRNNLIAKNNHHKSNNLKYKILSRDSRLSLSCTSNSQVSSLPSHWISDFLFSPIAKVIMI</sequence>
<dbReference type="Proteomes" id="UP001168877">
    <property type="component" value="Unassembled WGS sequence"/>
</dbReference>
<reference evidence="1" key="2">
    <citation type="submission" date="2023-06" db="EMBL/GenBank/DDBJ databases">
        <authorList>
            <person name="Swenson N.G."/>
            <person name="Wegrzyn J.L."/>
            <person name="Mcevoy S.L."/>
        </authorList>
    </citation>
    <scope>NUCLEOTIDE SEQUENCE</scope>
    <source>
        <strain evidence="1">NS2018</strain>
        <tissue evidence="1">Leaf</tissue>
    </source>
</reference>
<organism evidence="1 2">
    <name type="scientific">Acer saccharum</name>
    <name type="common">Sugar maple</name>
    <dbReference type="NCBI Taxonomy" id="4024"/>
    <lineage>
        <taxon>Eukaryota</taxon>
        <taxon>Viridiplantae</taxon>
        <taxon>Streptophyta</taxon>
        <taxon>Embryophyta</taxon>
        <taxon>Tracheophyta</taxon>
        <taxon>Spermatophyta</taxon>
        <taxon>Magnoliopsida</taxon>
        <taxon>eudicotyledons</taxon>
        <taxon>Gunneridae</taxon>
        <taxon>Pentapetalae</taxon>
        <taxon>rosids</taxon>
        <taxon>malvids</taxon>
        <taxon>Sapindales</taxon>
        <taxon>Sapindaceae</taxon>
        <taxon>Hippocastanoideae</taxon>
        <taxon>Acereae</taxon>
        <taxon>Acer</taxon>
    </lineage>
</organism>
<gene>
    <name evidence="1" type="ORF">LWI29_018876</name>
</gene>
<reference evidence="1" key="1">
    <citation type="journal article" date="2022" name="Plant J.">
        <title>Strategies of tolerance reflected in two North American maple genomes.</title>
        <authorList>
            <person name="McEvoy S.L."/>
            <person name="Sezen U.U."/>
            <person name="Trouern-Trend A."/>
            <person name="McMahon S.M."/>
            <person name="Schaberg P.G."/>
            <person name="Yang J."/>
            <person name="Wegrzyn J.L."/>
            <person name="Swenson N.G."/>
        </authorList>
    </citation>
    <scope>NUCLEOTIDE SEQUENCE</scope>
    <source>
        <strain evidence="1">NS2018</strain>
    </source>
</reference>
<name>A0AA39T885_ACESA</name>
<dbReference type="EMBL" id="JAUESC010000002">
    <property type="protein sequence ID" value="KAK0604731.1"/>
    <property type="molecule type" value="Genomic_DNA"/>
</dbReference>
<dbReference type="AlphaFoldDB" id="A0AA39T885"/>
<keyword evidence="2" id="KW-1185">Reference proteome</keyword>
<proteinExistence type="predicted"/>
<comment type="caution">
    <text evidence="1">The sequence shown here is derived from an EMBL/GenBank/DDBJ whole genome shotgun (WGS) entry which is preliminary data.</text>
</comment>
<accession>A0AA39T885</accession>
<evidence type="ECO:0000313" key="2">
    <source>
        <dbReference type="Proteomes" id="UP001168877"/>
    </source>
</evidence>
<evidence type="ECO:0000313" key="1">
    <source>
        <dbReference type="EMBL" id="KAK0604731.1"/>
    </source>
</evidence>